<feature type="transmembrane region" description="Helical" evidence="12">
    <location>
        <begin position="198"/>
        <end position="219"/>
    </location>
</feature>
<proteinExistence type="inferred from homology"/>
<comment type="similarity">
    <text evidence="2 12">Belongs to the CybS family.</text>
</comment>
<evidence type="ECO:0000256" key="1">
    <source>
        <dbReference type="ARBA" id="ARBA00004448"/>
    </source>
</evidence>
<feature type="binding site" evidence="10">
    <location>
        <position position="185"/>
    </location>
    <ligand>
        <name>a ubiquinone</name>
        <dbReference type="ChEBI" id="CHEBI:16389"/>
        <note>ligand shared with IP/SDHB</note>
    </ligand>
</feature>
<evidence type="ECO:0000256" key="4">
    <source>
        <dbReference type="ARBA" id="ARBA00022692"/>
    </source>
</evidence>
<dbReference type="VEuPathDB" id="VectorBase:AMEM21_006656"/>
<keyword evidence="6 12" id="KW-0809">Transit peptide</keyword>
<accession>A0A182V9T5</accession>
<dbReference type="PANTHER" id="PTHR13337">
    <property type="entry name" value="SUCCINATE DEHYDROGENASE"/>
    <property type="match status" value="1"/>
</dbReference>
<evidence type="ECO:0000256" key="8">
    <source>
        <dbReference type="ARBA" id="ARBA00023128"/>
    </source>
</evidence>
<keyword evidence="12" id="KW-0816">Tricarboxylic acid cycle</keyword>
<evidence type="ECO:0000313" key="14">
    <source>
        <dbReference type="Proteomes" id="UP000075903"/>
    </source>
</evidence>
<dbReference type="CDD" id="cd03496">
    <property type="entry name" value="SQR_TypeC_CybS"/>
    <property type="match status" value="1"/>
</dbReference>
<reference evidence="13" key="1">
    <citation type="submission" date="2020-05" db="UniProtKB">
        <authorList>
            <consortium name="EnsemblMetazoa"/>
        </authorList>
    </citation>
    <scope>IDENTIFICATION</scope>
    <source>
        <strain evidence="13">MAF</strain>
    </source>
</reference>
<dbReference type="Pfam" id="PF05328">
    <property type="entry name" value="CybS"/>
    <property type="match status" value="1"/>
</dbReference>
<evidence type="ECO:0000256" key="3">
    <source>
        <dbReference type="ARBA" id="ARBA00022448"/>
    </source>
</evidence>
<dbReference type="GO" id="GO:0048039">
    <property type="term" value="F:ubiquinone binding"/>
    <property type="evidence" value="ECO:0007669"/>
    <property type="project" value="TreeGrafter"/>
</dbReference>
<keyword evidence="11 12" id="KW-0479">Metal-binding</keyword>
<dbReference type="Gene3D" id="1.20.1300.10">
    <property type="entry name" value="Fumarate reductase/succinate dehydrogenase, transmembrane subunit"/>
    <property type="match status" value="1"/>
</dbReference>
<keyword evidence="5 12" id="KW-0999">Mitochondrion inner membrane</keyword>
<dbReference type="GO" id="GO:0006121">
    <property type="term" value="P:mitochondrial electron transport, succinate to ubiquinone"/>
    <property type="evidence" value="ECO:0007669"/>
    <property type="project" value="TreeGrafter"/>
</dbReference>
<dbReference type="GO" id="GO:0046872">
    <property type="term" value="F:metal ion binding"/>
    <property type="evidence" value="ECO:0007669"/>
    <property type="project" value="UniProtKB-KW"/>
</dbReference>
<evidence type="ECO:0000256" key="9">
    <source>
        <dbReference type="ARBA" id="ARBA00023136"/>
    </source>
</evidence>
<organism evidence="13 14">
    <name type="scientific">Anopheles merus</name>
    <name type="common">Mosquito</name>
    <dbReference type="NCBI Taxonomy" id="30066"/>
    <lineage>
        <taxon>Eukaryota</taxon>
        <taxon>Metazoa</taxon>
        <taxon>Ecdysozoa</taxon>
        <taxon>Arthropoda</taxon>
        <taxon>Hexapoda</taxon>
        <taxon>Insecta</taxon>
        <taxon>Pterygota</taxon>
        <taxon>Neoptera</taxon>
        <taxon>Endopterygota</taxon>
        <taxon>Diptera</taxon>
        <taxon>Nematocera</taxon>
        <taxon>Culicoidea</taxon>
        <taxon>Culicidae</taxon>
        <taxon>Anophelinae</taxon>
        <taxon>Anopheles</taxon>
    </lineage>
</organism>
<dbReference type="GO" id="GO:0005743">
    <property type="term" value="C:mitochondrial inner membrane"/>
    <property type="evidence" value="ECO:0007669"/>
    <property type="project" value="UniProtKB-SubCell"/>
</dbReference>
<keyword evidence="11" id="KW-0408">Iron</keyword>
<dbReference type="Proteomes" id="UP000075903">
    <property type="component" value="Unassembled WGS sequence"/>
</dbReference>
<keyword evidence="14" id="KW-1185">Reference proteome</keyword>
<keyword evidence="8 12" id="KW-0496">Mitochondrion</keyword>
<dbReference type="InterPro" id="IPR007992">
    <property type="entry name" value="CybS"/>
</dbReference>
<evidence type="ECO:0000256" key="6">
    <source>
        <dbReference type="ARBA" id="ARBA00022946"/>
    </source>
</evidence>
<dbReference type="EnsemblMetazoa" id="AMEM011296-RA">
    <property type="protein sequence ID" value="AMEM011296-PA"/>
    <property type="gene ID" value="AMEM011296"/>
</dbReference>
<comment type="function">
    <text evidence="12">Membrane-anchoring subunit of succinate dehydrogenase (SDH) that is involved in complex II of the mitochondrial electron transport chain and is responsible for transferring electrons from succinate to ubiquinone (coenzyme Q).</text>
</comment>
<evidence type="ECO:0000256" key="11">
    <source>
        <dbReference type="PIRSR" id="PIRSR607992-2"/>
    </source>
</evidence>
<evidence type="ECO:0000256" key="12">
    <source>
        <dbReference type="RuleBase" id="RU364031"/>
    </source>
</evidence>
<evidence type="ECO:0000256" key="2">
    <source>
        <dbReference type="ARBA" id="ARBA00007294"/>
    </source>
</evidence>
<keyword evidence="4 12" id="KW-0812">Transmembrane</keyword>
<feature type="binding site" description="axial binding residue" evidence="11">
    <location>
        <position position="173"/>
    </location>
    <ligand>
        <name>heme b</name>
        <dbReference type="ChEBI" id="CHEBI:60344"/>
        <note>ligand shared with SDHC</note>
    </ligand>
    <ligandPart>
        <name>Fe</name>
        <dbReference type="ChEBI" id="CHEBI:18248"/>
    </ligandPart>
</feature>
<dbReference type="PANTHER" id="PTHR13337:SF2">
    <property type="entry name" value="SUCCINATE DEHYDROGENASE [UBIQUINONE] CYTOCHROME B SMALL SUBUNIT, MITOCHONDRIAL"/>
    <property type="match status" value="1"/>
</dbReference>
<evidence type="ECO:0000313" key="13">
    <source>
        <dbReference type="EnsemblMetazoa" id="AMEM011296-PA"/>
    </source>
</evidence>
<comment type="subcellular location">
    <subcellularLocation>
        <location evidence="1 12">Mitochondrion inner membrane</location>
        <topology evidence="1 12">Multi-pass membrane protein</topology>
    </subcellularLocation>
</comment>
<evidence type="ECO:0000256" key="10">
    <source>
        <dbReference type="PIRSR" id="PIRSR607992-1"/>
    </source>
</evidence>
<dbReference type="GO" id="GO:0006099">
    <property type="term" value="P:tricarboxylic acid cycle"/>
    <property type="evidence" value="ECO:0007669"/>
    <property type="project" value="UniProtKB-KW"/>
</dbReference>
<keyword evidence="12" id="KW-0249">Electron transport</keyword>
<name>A0A182V9T5_ANOME</name>
<dbReference type="VEuPathDB" id="VectorBase:AMEM011296"/>
<keyword evidence="7 12" id="KW-1133">Transmembrane helix</keyword>
<evidence type="ECO:0000256" key="7">
    <source>
        <dbReference type="ARBA" id="ARBA00022989"/>
    </source>
</evidence>
<comment type="caution">
    <text evidence="12">Lacks conserved residue(s) required for the propagation of feature annotation.</text>
</comment>
<evidence type="ECO:0000256" key="5">
    <source>
        <dbReference type="ARBA" id="ARBA00022792"/>
    </source>
</evidence>
<keyword evidence="3 12" id="KW-0813">Transport</keyword>
<dbReference type="GO" id="GO:0020037">
    <property type="term" value="F:heme binding"/>
    <property type="evidence" value="ECO:0007669"/>
    <property type="project" value="TreeGrafter"/>
</dbReference>
<sequence length="238" mass="25383">MRTSVVKALGWSSETKISTPFRAPICFASTLRRVRVCGVTTKVSVVSESLPSICVSQKQKEAMANCILRGTLSKPAMAFARTLVSGQSVALPRVAMFTGSLVAPAARKAQPLASTTVRHFAVSPVRCSSGGSHVTLWNAERALSVALLGVIPVGLMFPSQVGDTLIAVSVVMHQHWGLEAIVTDYVRPILFGTTVPKLAHGLLLLVSAATLGGLFYFNYNDIGIAGFVRKIWSTKAKE</sequence>
<keyword evidence="9 12" id="KW-0472">Membrane</keyword>
<dbReference type="InterPro" id="IPR034804">
    <property type="entry name" value="SQR/QFR_C/D"/>
</dbReference>
<keyword evidence="12" id="KW-0349">Heme</keyword>
<dbReference type="AlphaFoldDB" id="A0A182V9T5"/>
<protein>
    <recommendedName>
        <fullName evidence="12">Succinate dehydrogenase [ubiquinone] cytochrome b small subunit</fullName>
    </recommendedName>
</protein>
<dbReference type="STRING" id="30066.A0A182V9T5"/>